<name>S8E924_FOMSC</name>
<evidence type="ECO:0000256" key="2">
    <source>
        <dbReference type="SAM" id="MobiDB-lite"/>
    </source>
</evidence>
<dbReference type="STRING" id="743788.S8E924"/>
<feature type="compositionally biased region" description="Basic and acidic residues" evidence="2">
    <location>
        <begin position="407"/>
        <end position="416"/>
    </location>
</feature>
<dbReference type="HOGENOM" id="CLU_035260_1_0_1"/>
<dbReference type="InParanoid" id="S8E924"/>
<keyword evidence="1" id="KW-0175">Coiled coil</keyword>
<gene>
    <name evidence="3" type="ORF">FOMPIDRAFT_56362</name>
</gene>
<dbReference type="PANTHER" id="PTHR42107">
    <property type="entry name" value="YALI0D24453P"/>
    <property type="match status" value="1"/>
</dbReference>
<keyword evidence="4" id="KW-1185">Reference proteome</keyword>
<evidence type="ECO:0000313" key="4">
    <source>
        <dbReference type="Proteomes" id="UP000015241"/>
    </source>
</evidence>
<reference evidence="3 4" key="1">
    <citation type="journal article" date="2012" name="Science">
        <title>The Paleozoic origin of enzymatic lignin decomposition reconstructed from 31 fungal genomes.</title>
        <authorList>
            <person name="Floudas D."/>
            <person name="Binder M."/>
            <person name="Riley R."/>
            <person name="Barry K."/>
            <person name="Blanchette R.A."/>
            <person name="Henrissat B."/>
            <person name="Martinez A.T."/>
            <person name="Otillar R."/>
            <person name="Spatafora J.W."/>
            <person name="Yadav J.S."/>
            <person name="Aerts A."/>
            <person name="Benoit I."/>
            <person name="Boyd A."/>
            <person name="Carlson A."/>
            <person name="Copeland A."/>
            <person name="Coutinho P.M."/>
            <person name="de Vries R.P."/>
            <person name="Ferreira P."/>
            <person name="Findley K."/>
            <person name="Foster B."/>
            <person name="Gaskell J."/>
            <person name="Glotzer D."/>
            <person name="Gorecki P."/>
            <person name="Heitman J."/>
            <person name="Hesse C."/>
            <person name="Hori C."/>
            <person name="Igarashi K."/>
            <person name="Jurgens J.A."/>
            <person name="Kallen N."/>
            <person name="Kersten P."/>
            <person name="Kohler A."/>
            <person name="Kuees U."/>
            <person name="Kumar T.K.A."/>
            <person name="Kuo A."/>
            <person name="LaButti K."/>
            <person name="Larrondo L.F."/>
            <person name="Lindquist E."/>
            <person name="Ling A."/>
            <person name="Lombard V."/>
            <person name="Lucas S."/>
            <person name="Lundell T."/>
            <person name="Martin R."/>
            <person name="McLaughlin D.J."/>
            <person name="Morgenstern I."/>
            <person name="Morin E."/>
            <person name="Murat C."/>
            <person name="Nagy L.G."/>
            <person name="Nolan M."/>
            <person name="Ohm R.A."/>
            <person name="Patyshakuliyeva A."/>
            <person name="Rokas A."/>
            <person name="Ruiz-Duenas F.J."/>
            <person name="Sabat G."/>
            <person name="Salamov A."/>
            <person name="Samejima M."/>
            <person name="Schmutz J."/>
            <person name="Slot J.C."/>
            <person name="St John F."/>
            <person name="Stenlid J."/>
            <person name="Sun H."/>
            <person name="Sun S."/>
            <person name="Syed K."/>
            <person name="Tsang A."/>
            <person name="Wiebenga A."/>
            <person name="Young D."/>
            <person name="Pisabarro A."/>
            <person name="Eastwood D.C."/>
            <person name="Martin F."/>
            <person name="Cullen D."/>
            <person name="Grigoriev I.V."/>
            <person name="Hibbett D.S."/>
        </authorList>
    </citation>
    <scope>NUCLEOTIDE SEQUENCE</scope>
    <source>
        <strain evidence="4">FP-58527</strain>
    </source>
</reference>
<feature type="coiled-coil region" evidence="1">
    <location>
        <begin position="270"/>
        <end position="297"/>
    </location>
</feature>
<dbReference type="EMBL" id="KE504141">
    <property type="protein sequence ID" value="EPT01517.1"/>
    <property type="molecule type" value="Genomic_DNA"/>
</dbReference>
<feature type="region of interest" description="Disordered" evidence="2">
    <location>
        <begin position="308"/>
        <end position="451"/>
    </location>
</feature>
<protein>
    <recommendedName>
        <fullName evidence="5">WHIM1 domain-containing protein</fullName>
    </recommendedName>
</protein>
<feature type="region of interest" description="Disordered" evidence="2">
    <location>
        <begin position="471"/>
        <end position="536"/>
    </location>
</feature>
<dbReference type="AlphaFoldDB" id="S8E924"/>
<feature type="compositionally biased region" description="Acidic residues" evidence="2">
    <location>
        <begin position="327"/>
        <end position="344"/>
    </location>
</feature>
<dbReference type="PANTHER" id="PTHR42107:SF1">
    <property type="entry name" value="WHIM1 DOMAIN-CONTAINING PROTEIN"/>
    <property type="match status" value="1"/>
</dbReference>
<accession>S8E924</accession>
<proteinExistence type="predicted"/>
<dbReference type="eggNOG" id="ENOG502S7UU">
    <property type="taxonomic scope" value="Eukaryota"/>
</dbReference>
<dbReference type="OrthoDB" id="205403at2759"/>
<feature type="region of interest" description="Disordered" evidence="2">
    <location>
        <begin position="173"/>
        <end position="192"/>
    </location>
</feature>
<evidence type="ECO:0008006" key="5">
    <source>
        <dbReference type="Google" id="ProtNLM"/>
    </source>
</evidence>
<evidence type="ECO:0000313" key="3">
    <source>
        <dbReference type="EMBL" id="EPT01517.1"/>
    </source>
</evidence>
<evidence type="ECO:0000256" key="1">
    <source>
        <dbReference type="SAM" id="Coils"/>
    </source>
</evidence>
<organism evidence="3 4">
    <name type="scientific">Fomitopsis schrenkii</name>
    <name type="common">Brown rot fungus</name>
    <dbReference type="NCBI Taxonomy" id="2126942"/>
    <lineage>
        <taxon>Eukaryota</taxon>
        <taxon>Fungi</taxon>
        <taxon>Dikarya</taxon>
        <taxon>Basidiomycota</taxon>
        <taxon>Agaricomycotina</taxon>
        <taxon>Agaricomycetes</taxon>
        <taxon>Polyporales</taxon>
        <taxon>Fomitopsis</taxon>
    </lineage>
</organism>
<feature type="compositionally biased region" description="Polar residues" evidence="2">
    <location>
        <begin position="374"/>
        <end position="384"/>
    </location>
</feature>
<sequence>MKAAADVVADKKGHICPPSNATHPRDRWEAAFVYSFICKFTQLRAKVEGLDSPMAFEEALLSPEPNPIITQILAHFILNLRPQTRNLSSDVISDTVAGVMLEYLRTAERSIFWDEELKANLNPFQDMSDGFFAASWDLKLKLMRQLVELQLCHSAPIKAIIDRAWGVIHNKHKKTETTASPPPPSDPQSKENLQMIPLGQDKERKRYWAVDVSPRLYVSTNPWKITATFQTVSSTREEYVATIDRLRASAPKLKEGQRGTKIELAHCTLINDLEKRLEDIDAELTRIQRARKKLEMRNLLIAQAEVRETRTRRKATRPDYAYMNDPMSEEQDDEEYEDRAEFDDLSGFRSGDSSTSNRYELGRRRSSRAAVTNGHRNSNGNGSISEWRGERRSRRLGAPSETQVDEPPPKRARTEDSVMSSNSADVPPAAENGRNRSRGAAAIKPTETAVEVVPGKKKSKFWFYAVEPIAGAPPQASAPPATSAPLDDAGEDVPMNGLHLDDRSQSAPSCQSQDDVDIYQRSIEGSLSPASVMDES</sequence>
<dbReference type="Proteomes" id="UP000015241">
    <property type="component" value="Unassembled WGS sequence"/>
</dbReference>
<feature type="compositionally biased region" description="Low complexity" evidence="2">
    <location>
        <begin position="471"/>
        <end position="485"/>
    </location>
</feature>